<dbReference type="GO" id="GO:0006412">
    <property type="term" value="P:translation"/>
    <property type="evidence" value="ECO:0007669"/>
    <property type="project" value="UniProtKB-UniRule"/>
</dbReference>
<keyword evidence="2" id="KW-0408">Iron</keyword>
<evidence type="ECO:0000256" key="2">
    <source>
        <dbReference type="HAMAP-Rule" id="MF_00163"/>
    </source>
</evidence>
<feature type="binding site" evidence="2">
    <location>
        <position position="90"/>
    </location>
    <ligand>
        <name>Fe cation</name>
        <dbReference type="ChEBI" id="CHEBI:24875"/>
    </ligand>
</feature>
<evidence type="ECO:0000313" key="3">
    <source>
        <dbReference type="EMBL" id="HJF32837.1"/>
    </source>
</evidence>
<protein>
    <recommendedName>
        <fullName evidence="2">Peptide deformylase</fullName>
        <shortName evidence="2">PDF</shortName>
        <ecNumber evidence="2">3.5.1.88</ecNumber>
    </recommendedName>
    <alternativeName>
        <fullName evidence="2">Polypeptide deformylase</fullName>
    </alternativeName>
</protein>
<comment type="similarity">
    <text evidence="1 2">Belongs to the polypeptide deformylase family.</text>
</comment>
<feature type="binding site" evidence="2">
    <location>
        <position position="132"/>
    </location>
    <ligand>
        <name>Fe cation</name>
        <dbReference type="ChEBI" id="CHEBI:24875"/>
    </ligand>
</feature>
<accession>A0A921G1M7</accession>
<dbReference type="Proteomes" id="UP000698173">
    <property type="component" value="Unassembled WGS sequence"/>
</dbReference>
<dbReference type="InterPro" id="IPR036821">
    <property type="entry name" value="Peptide_deformylase_sf"/>
</dbReference>
<keyword evidence="2 3" id="KW-0378">Hydrolase</keyword>
<feature type="active site" evidence="2">
    <location>
        <position position="133"/>
    </location>
</feature>
<dbReference type="AlphaFoldDB" id="A0A921G1M7"/>
<dbReference type="EC" id="3.5.1.88" evidence="2"/>
<evidence type="ECO:0000256" key="1">
    <source>
        <dbReference type="ARBA" id="ARBA00010759"/>
    </source>
</evidence>
<dbReference type="PANTHER" id="PTHR10458">
    <property type="entry name" value="PEPTIDE DEFORMYLASE"/>
    <property type="match status" value="1"/>
</dbReference>
<dbReference type="NCBIfam" id="TIGR00079">
    <property type="entry name" value="pept_deformyl"/>
    <property type="match status" value="1"/>
</dbReference>
<gene>
    <name evidence="2 3" type="primary">def</name>
    <name evidence="3" type="ORF">K8V56_13830</name>
</gene>
<dbReference type="PIRSF" id="PIRSF004749">
    <property type="entry name" value="Pep_def"/>
    <property type="match status" value="1"/>
</dbReference>
<dbReference type="GO" id="GO:0042586">
    <property type="term" value="F:peptide deformylase activity"/>
    <property type="evidence" value="ECO:0007669"/>
    <property type="project" value="UniProtKB-UniRule"/>
</dbReference>
<keyword evidence="2" id="KW-0479">Metal-binding</keyword>
<reference evidence="3" key="2">
    <citation type="submission" date="2021-09" db="EMBL/GenBank/DDBJ databases">
        <authorList>
            <person name="Gilroy R."/>
        </authorList>
    </citation>
    <scope>NUCLEOTIDE SEQUENCE</scope>
    <source>
        <strain evidence="3">CHK171-7178</strain>
    </source>
</reference>
<comment type="function">
    <text evidence="2">Removes the formyl group from the N-terminal Met of newly synthesized proteins. Requires at least a dipeptide for an efficient rate of reaction. N-terminal L-methionine is a prerequisite for activity but the enzyme has broad specificity at other positions.</text>
</comment>
<dbReference type="InterPro" id="IPR023635">
    <property type="entry name" value="Peptide_deformylase"/>
</dbReference>
<dbReference type="Pfam" id="PF01327">
    <property type="entry name" value="Pep_deformylase"/>
    <property type="match status" value="1"/>
</dbReference>
<dbReference type="PANTHER" id="PTHR10458:SF22">
    <property type="entry name" value="PEPTIDE DEFORMYLASE"/>
    <property type="match status" value="1"/>
</dbReference>
<keyword evidence="2" id="KW-0648">Protein biosynthesis</keyword>
<name>A0A921G1M7_SPOPS</name>
<sequence>MAIREIVKHPAPVLQKQCIEVVKFDKKLSRLLDDMHDTMVAADGIGLAAPQIGEAVRVAIVDMGEGQDVIEMVNPVVTATGGSEVEVEGCLSFPDLFGEVERPFFVRIEAQERDGSLYELEAEDYEARAILHEIDHLNGVLFDSKIIRVVDPSELEETVEEEAVGENGGGELR</sequence>
<dbReference type="PRINTS" id="PR01576">
    <property type="entry name" value="PDEFORMYLASE"/>
</dbReference>
<dbReference type="CDD" id="cd00487">
    <property type="entry name" value="Pep_deformylase"/>
    <property type="match status" value="1"/>
</dbReference>
<dbReference type="NCBIfam" id="NF001159">
    <property type="entry name" value="PRK00150.1-3"/>
    <property type="match status" value="1"/>
</dbReference>
<feature type="binding site" evidence="2">
    <location>
        <position position="136"/>
    </location>
    <ligand>
        <name>Fe cation</name>
        <dbReference type="ChEBI" id="CHEBI:24875"/>
    </ligand>
</feature>
<organism evidence="3 4">
    <name type="scientific">Sporosarcina psychrophila</name>
    <name type="common">Bacillus psychrophilus</name>
    <dbReference type="NCBI Taxonomy" id="1476"/>
    <lineage>
        <taxon>Bacteria</taxon>
        <taxon>Bacillati</taxon>
        <taxon>Bacillota</taxon>
        <taxon>Bacilli</taxon>
        <taxon>Bacillales</taxon>
        <taxon>Caryophanaceae</taxon>
        <taxon>Sporosarcina</taxon>
    </lineage>
</organism>
<reference evidence="3" key="1">
    <citation type="journal article" date="2021" name="PeerJ">
        <title>Extensive microbial diversity within the chicken gut microbiome revealed by metagenomics and culture.</title>
        <authorList>
            <person name="Gilroy R."/>
            <person name="Ravi A."/>
            <person name="Getino M."/>
            <person name="Pursley I."/>
            <person name="Horton D.L."/>
            <person name="Alikhan N.F."/>
            <person name="Baker D."/>
            <person name="Gharbi K."/>
            <person name="Hall N."/>
            <person name="Watson M."/>
            <person name="Adriaenssens E.M."/>
            <person name="Foster-Nyarko E."/>
            <person name="Jarju S."/>
            <person name="Secka A."/>
            <person name="Antonio M."/>
            <person name="Oren A."/>
            <person name="Chaudhuri R.R."/>
            <person name="La Ragione R."/>
            <person name="Hildebrand F."/>
            <person name="Pallen M.J."/>
        </authorList>
    </citation>
    <scope>NUCLEOTIDE SEQUENCE</scope>
    <source>
        <strain evidence="3">CHK171-7178</strain>
    </source>
</reference>
<dbReference type="Gene3D" id="3.90.45.10">
    <property type="entry name" value="Peptide deformylase"/>
    <property type="match status" value="1"/>
</dbReference>
<comment type="cofactor">
    <cofactor evidence="2">
        <name>Fe(2+)</name>
        <dbReference type="ChEBI" id="CHEBI:29033"/>
    </cofactor>
    <text evidence="2">Binds 1 Fe(2+) ion.</text>
</comment>
<dbReference type="GO" id="GO:0046872">
    <property type="term" value="F:metal ion binding"/>
    <property type="evidence" value="ECO:0007669"/>
    <property type="project" value="UniProtKB-KW"/>
</dbReference>
<dbReference type="EMBL" id="DYWT01000220">
    <property type="protein sequence ID" value="HJF32837.1"/>
    <property type="molecule type" value="Genomic_DNA"/>
</dbReference>
<dbReference type="SUPFAM" id="SSF56420">
    <property type="entry name" value="Peptide deformylase"/>
    <property type="match status" value="1"/>
</dbReference>
<proteinExistence type="inferred from homology"/>
<comment type="catalytic activity">
    <reaction evidence="2">
        <text>N-terminal N-formyl-L-methionyl-[peptide] + H2O = N-terminal L-methionyl-[peptide] + formate</text>
        <dbReference type="Rhea" id="RHEA:24420"/>
        <dbReference type="Rhea" id="RHEA-COMP:10639"/>
        <dbReference type="Rhea" id="RHEA-COMP:10640"/>
        <dbReference type="ChEBI" id="CHEBI:15377"/>
        <dbReference type="ChEBI" id="CHEBI:15740"/>
        <dbReference type="ChEBI" id="CHEBI:49298"/>
        <dbReference type="ChEBI" id="CHEBI:64731"/>
        <dbReference type="EC" id="3.5.1.88"/>
    </reaction>
</comment>
<evidence type="ECO:0000313" key="4">
    <source>
        <dbReference type="Proteomes" id="UP000698173"/>
    </source>
</evidence>
<dbReference type="HAMAP" id="MF_00163">
    <property type="entry name" value="Pep_deformylase"/>
    <property type="match status" value="1"/>
</dbReference>
<comment type="caution">
    <text evidence="3">The sequence shown here is derived from an EMBL/GenBank/DDBJ whole genome shotgun (WGS) entry which is preliminary data.</text>
</comment>